<evidence type="ECO:0000256" key="1">
    <source>
        <dbReference type="ARBA" id="ARBA00022801"/>
    </source>
</evidence>
<dbReference type="Proteomes" id="UP001565200">
    <property type="component" value="Unassembled WGS sequence"/>
</dbReference>
<dbReference type="PANTHER" id="PTHR48081:SF8">
    <property type="entry name" value="ALPHA_BETA HYDROLASE FOLD-3 DOMAIN-CONTAINING PROTEIN-RELATED"/>
    <property type="match status" value="1"/>
</dbReference>
<dbReference type="RefSeq" id="WP_369863258.1">
    <property type="nucleotide sequence ID" value="NZ_JBCLPP010000009.1"/>
</dbReference>
<dbReference type="InterPro" id="IPR029058">
    <property type="entry name" value="AB_hydrolase_fold"/>
</dbReference>
<gene>
    <name evidence="3" type="ORF">AAK873_04360</name>
</gene>
<evidence type="ECO:0000313" key="3">
    <source>
        <dbReference type="EMBL" id="MEY8244854.1"/>
    </source>
</evidence>
<keyword evidence="1 3" id="KW-0378">Hydrolase</keyword>
<comment type="caution">
    <text evidence="3">The sequence shown here is derived from an EMBL/GenBank/DDBJ whole genome shotgun (WGS) entry which is preliminary data.</text>
</comment>
<dbReference type="Gene3D" id="3.40.50.1820">
    <property type="entry name" value="alpha/beta hydrolase"/>
    <property type="match status" value="1"/>
</dbReference>
<dbReference type="InterPro" id="IPR050300">
    <property type="entry name" value="GDXG_lipolytic_enzyme"/>
</dbReference>
<evidence type="ECO:0000259" key="2">
    <source>
        <dbReference type="Pfam" id="PF07859"/>
    </source>
</evidence>
<dbReference type="PROSITE" id="PS51257">
    <property type="entry name" value="PROKAR_LIPOPROTEIN"/>
    <property type="match status" value="1"/>
</dbReference>
<accession>A0ABV4CXQ9</accession>
<keyword evidence="4" id="KW-1185">Reference proteome</keyword>
<dbReference type="InterPro" id="IPR013094">
    <property type="entry name" value="AB_hydrolase_3"/>
</dbReference>
<protein>
    <submittedName>
        <fullName evidence="3">Alpha/beta hydrolase</fullName>
    </submittedName>
</protein>
<sequence length="332" mass="36152">MYRYKQIIAVIAFAIIPLLTIGSGASCGIYRHEADAFLTTFPENMQRRQTEAIRRAMIGKSDSLDAIRMSRDIPAELPAGVTRRPIGHNMALFRSESYDNDTIPLLLYIHGGGWTIGSINSCSRFCSQLAVNGIAVLAVDYRLAPEHPYPEGLNDCIDAAKIAADSLDRWKCRGIVLGGDSSGGNLAIATALSFPDNAFNGLAVFYPVIKVYADNSSSWQKYGSGFGLDSELMEAFNGAYTSDIYNPMVSPAMASDNDLRKLSPILIIAAERDILKDQGQEFATRLRLLGNDVRYDMLPNTVHLFITVPGQTAAFDYAVSAASGFISEIVAQ</sequence>
<dbReference type="GO" id="GO:0016787">
    <property type="term" value="F:hydrolase activity"/>
    <property type="evidence" value="ECO:0007669"/>
    <property type="project" value="UniProtKB-KW"/>
</dbReference>
<proteinExistence type="predicted"/>
<organism evidence="3 4">
    <name type="scientific">Heminiphilus faecis</name>
    <dbReference type="NCBI Taxonomy" id="2601703"/>
    <lineage>
        <taxon>Bacteria</taxon>
        <taxon>Pseudomonadati</taxon>
        <taxon>Bacteroidota</taxon>
        <taxon>Bacteroidia</taxon>
        <taxon>Bacteroidales</taxon>
        <taxon>Muribaculaceae</taxon>
        <taxon>Heminiphilus</taxon>
    </lineage>
</organism>
<name>A0ABV4CXQ9_9BACT</name>
<feature type="domain" description="Alpha/beta hydrolase fold-3" evidence="2">
    <location>
        <begin position="106"/>
        <end position="306"/>
    </location>
</feature>
<dbReference type="PANTHER" id="PTHR48081">
    <property type="entry name" value="AB HYDROLASE SUPERFAMILY PROTEIN C4A8.06C"/>
    <property type="match status" value="1"/>
</dbReference>
<dbReference type="Pfam" id="PF07859">
    <property type="entry name" value="Abhydrolase_3"/>
    <property type="match status" value="1"/>
</dbReference>
<dbReference type="SUPFAM" id="SSF53474">
    <property type="entry name" value="alpha/beta-Hydrolases"/>
    <property type="match status" value="1"/>
</dbReference>
<evidence type="ECO:0000313" key="4">
    <source>
        <dbReference type="Proteomes" id="UP001565200"/>
    </source>
</evidence>
<dbReference type="EMBL" id="JBCLPP010000009">
    <property type="protein sequence ID" value="MEY8244854.1"/>
    <property type="molecule type" value="Genomic_DNA"/>
</dbReference>
<reference evidence="3 4" key="1">
    <citation type="submission" date="2024-03" db="EMBL/GenBank/DDBJ databases">
        <title>Mouse gut bacterial collection (mGBC) of GemPharmatech.</title>
        <authorList>
            <person name="He Y."/>
            <person name="Dong L."/>
            <person name="Wu D."/>
            <person name="Gao X."/>
            <person name="Lin Z."/>
        </authorList>
    </citation>
    <scope>NUCLEOTIDE SEQUENCE [LARGE SCALE GENOMIC DNA]</scope>
    <source>
        <strain evidence="3 4">54-13</strain>
    </source>
</reference>